<evidence type="ECO:0000313" key="7">
    <source>
        <dbReference type="EMBL" id="EDK44021.1"/>
    </source>
</evidence>
<evidence type="ECO:0000256" key="3">
    <source>
        <dbReference type="ARBA" id="ARBA00022737"/>
    </source>
</evidence>
<keyword evidence="2 5" id="KW-0853">WD repeat</keyword>
<dbReference type="KEGG" id="lel:PVL30_002226"/>
<dbReference type="InterPro" id="IPR015943">
    <property type="entry name" value="WD40/YVTN_repeat-like_dom_sf"/>
</dbReference>
<protein>
    <submittedName>
        <fullName evidence="7">Uncharacterized protein</fullName>
    </submittedName>
</protein>
<evidence type="ECO:0000256" key="4">
    <source>
        <dbReference type="ARBA" id="ARBA00023242"/>
    </source>
</evidence>
<dbReference type="InParanoid" id="A5DXW3"/>
<dbReference type="PROSITE" id="PS00678">
    <property type="entry name" value="WD_REPEATS_1"/>
    <property type="match status" value="1"/>
</dbReference>
<dbReference type="InterPro" id="IPR037850">
    <property type="entry name" value="RBBP5/Swd1"/>
</dbReference>
<feature type="region of interest" description="Disordered" evidence="6">
    <location>
        <begin position="186"/>
        <end position="209"/>
    </location>
</feature>
<dbReference type="FunCoup" id="A5DXW3">
    <property type="interactions" value="907"/>
</dbReference>
<dbReference type="Gene3D" id="2.130.10.10">
    <property type="entry name" value="YVTN repeat-like/Quinoprotein amine dehydrogenase"/>
    <property type="match status" value="2"/>
</dbReference>
<evidence type="ECO:0000313" key="8">
    <source>
        <dbReference type="Proteomes" id="UP000001996"/>
    </source>
</evidence>
<keyword evidence="3" id="KW-0677">Repeat</keyword>
<keyword evidence="8" id="KW-1185">Reference proteome</keyword>
<dbReference type="Pfam" id="PF00400">
    <property type="entry name" value="WD40"/>
    <property type="match status" value="2"/>
</dbReference>
<comment type="subcellular location">
    <subcellularLocation>
        <location evidence="1">Nucleus</location>
    </subcellularLocation>
</comment>
<dbReference type="OMA" id="DYEDDIM"/>
<accession>A5DXW3</accession>
<evidence type="ECO:0000256" key="2">
    <source>
        <dbReference type="ARBA" id="ARBA00022574"/>
    </source>
</evidence>
<keyword evidence="4" id="KW-0539">Nucleus</keyword>
<dbReference type="Proteomes" id="UP000001996">
    <property type="component" value="Unassembled WGS sequence"/>
</dbReference>
<evidence type="ECO:0000256" key="5">
    <source>
        <dbReference type="PROSITE-ProRule" id="PRU00221"/>
    </source>
</evidence>
<dbReference type="VEuPathDB" id="FungiDB:LELG_02200"/>
<gene>
    <name evidence="7" type="ORF">LELG_02200</name>
</gene>
<dbReference type="SMART" id="SM00320">
    <property type="entry name" value="WD40"/>
    <property type="match status" value="3"/>
</dbReference>
<dbReference type="HOGENOM" id="CLU_032142_0_0_1"/>
<evidence type="ECO:0000256" key="1">
    <source>
        <dbReference type="ARBA" id="ARBA00004123"/>
    </source>
</evidence>
<dbReference type="InterPro" id="IPR019775">
    <property type="entry name" value="WD40_repeat_CS"/>
</dbReference>
<feature type="repeat" description="WD" evidence="5">
    <location>
        <begin position="65"/>
        <end position="99"/>
    </location>
</feature>
<dbReference type="eggNOG" id="KOG1273">
    <property type="taxonomic scope" value="Eukaryota"/>
</dbReference>
<dbReference type="STRING" id="379508.A5DXW3"/>
<dbReference type="OrthoDB" id="196858at2759"/>
<evidence type="ECO:0000256" key="6">
    <source>
        <dbReference type="SAM" id="MobiDB-lite"/>
    </source>
</evidence>
<dbReference type="PANTHER" id="PTHR44040">
    <property type="entry name" value="RETINOBLASTOMA-BINDING PROTEIN 5"/>
    <property type="match status" value="1"/>
</dbReference>
<dbReference type="InterPro" id="IPR036322">
    <property type="entry name" value="WD40_repeat_dom_sf"/>
</dbReference>
<dbReference type="EMBL" id="CH981525">
    <property type="protein sequence ID" value="EDK44021.1"/>
    <property type="molecule type" value="Genomic_DNA"/>
</dbReference>
<dbReference type="GO" id="GO:0048188">
    <property type="term" value="C:Set1C/COMPASS complex"/>
    <property type="evidence" value="ECO:0007669"/>
    <property type="project" value="InterPro"/>
</dbReference>
<sequence length="465" mass="53306">MNLSLQDPFSVAKEFPENLTSTLTYGHSVCIQFNEQGDYLASGLSDGSIVIYDMASHGIIAHITQDCHVRPITSISWSNCGRYILSSSQDWYCKLWDLSKIVSNDNCNNDTNDTNDNTDKPLSLPLSSHLSPVIRQVKFDGPIWLASMHPKNHFVFVASLFEDSPVHVDLTNESKPIVTKLRTEPLANDVKEEERGEEEERSRKRRKTNDKHLTLVTTFSPEGRYFFAGTSKGWLNTFRASDLNLVYSVKMANSNIKNIAISPNGRKLALNFSDRVIRQVDLPDILNADDDVKDWDFEIDHKYQDVVNRLQWNSISFNHNADFLIASTHGQSSHDLYLWETSMGSLIKILEGSNEELIEVKWNYRRCKIGSIGLDSGAIYIWLIQFPQKWSALAPDFVEVEENIDYVEKEDEFDILDENELNKMRMEEVDLDVDITTKEATDARGFETVEQNFIIPIDYHKKLFE</sequence>
<name>A5DXW3_LODEL</name>
<dbReference type="PROSITE" id="PS50294">
    <property type="entry name" value="WD_REPEATS_REGION"/>
    <property type="match status" value="1"/>
</dbReference>
<dbReference type="SUPFAM" id="SSF50978">
    <property type="entry name" value="WD40 repeat-like"/>
    <property type="match status" value="1"/>
</dbReference>
<organism evidence="7 8">
    <name type="scientific">Lodderomyces elongisporus (strain ATCC 11503 / CBS 2605 / JCM 1781 / NBRC 1676 / NRRL YB-4239)</name>
    <name type="common">Yeast</name>
    <name type="synonym">Saccharomyces elongisporus</name>
    <dbReference type="NCBI Taxonomy" id="379508"/>
    <lineage>
        <taxon>Eukaryota</taxon>
        <taxon>Fungi</taxon>
        <taxon>Dikarya</taxon>
        <taxon>Ascomycota</taxon>
        <taxon>Saccharomycotina</taxon>
        <taxon>Pichiomycetes</taxon>
        <taxon>Debaryomycetaceae</taxon>
        <taxon>Candida/Lodderomyces clade</taxon>
        <taxon>Lodderomyces</taxon>
    </lineage>
</organism>
<dbReference type="PANTHER" id="PTHR44040:SF1">
    <property type="entry name" value="RETINOBLASTOMA-BINDING PROTEIN 5"/>
    <property type="match status" value="1"/>
</dbReference>
<dbReference type="GeneID" id="5233825"/>
<dbReference type="PROSITE" id="PS50082">
    <property type="entry name" value="WD_REPEATS_2"/>
    <property type="match status" value="1"/>
</dbReference>
<dbReference type="AlphaFoldDB" id="A5DXW3"/>
<proteinExistence type="predicted"/>
<feature type="compositionally biased region" description="Basic and acidic residues" evidence="6">
    <location>
        <begin position="189"/>
        <end position="202"/>
    </location>
</feature>
<dbReference type="InterPro" id="IPR001680">
    <property type="entry name" value="WD40_rpt"/>
</dbReference>
<reference evidence="7 8" key="1">
    <citation type="journal article" date="2009" name="Nature">
        <title>Evolution of pathogenicity and sexual reproduction in eight Candida genomes.</title>
        <authorList>
            <person name="Butler G."/>
            <person name="Rasmussen M.D."/>
            <person name="Lin M.F."/>
            <person name="Santos M.A."/>
            <person name="Sakthikumar S."/>
            <person name="Munro C.A."/>
            <person name="Rheinbay E."/>
            <person name="Grabherr M."/>
            <person name="Forche A."/>
            <person name="Reedy J.L."/>
            <person name="Agrafioti I."/>
            <person name="Arnaud M.B."/>
            <person name="Bates S."/>
            <person name="Brown A.J."/>
            <person name="Brunke S."/>
            <person name="Costanzo M.C."/>
            <person name="Fitzpatrick D.A."/>
            <person name="de Groot P.W."/>
            <person name="Harris D."/>
            <person name="Hoyer L.L."/>
            <person name="Hube B."/>
            <person name="Klis F.M."/>
            <person name="Kodira C."/>
            <person name="Lennard N."/>
            <person name="Logue M.E."/>
            <person name="Martin R."/>
            <person name="Neiman A.M."/>
            <person name="Nikolaou E."/>
            <person name="Quail M.A."/>
            <person name="Quinn J."/>
            <person name="Santos M.C."/>
            <person name="Schmitzberger F.F."/>
            <person name="Sherlock G."/>
            <person name="Shah P."/>
            <person name="Silverstein K.A."/>
            <person name="Skrzypek M.S."/>
            <person name="Soll D."/>
            <person name="Staggs R."/>
            <person name="Stansfield I."/>
            <person name="Stumpf M.P."/>
            <person name="Sudbery P.E."/>
            <person name="Srikantha T."/>
            <person name="Zeng Q."/>
            <person name="Berman J."/>
            <person name="Berriman M."/>
            <person name="Heitman J."/>
            <person name="Gow N.A."/>
            <person name="Lorenz M.C."/>
            <person name="Birren B.W."/>
            <person name="Kellis M."/>
            <person name="Cuomo C.A."/>
        </authorList>
    </citation>
    <scope>NUCLEOTIDE SEQUENCE [LARGE SCALE GENOMIC DNA]</scope>
    <source>
        <strain evidence="8">ATCC 11503 / BCRC 21390 / CBS 2605 / JCM 1781 / NBRC 1676 / NRRL YB-4239</strain>
    </source>
</reference>